<dbReference type="Proteomes" id="UP001634393">
    <property type="component" value="Unassembled WGS sequence"/>
</dbReference>
<keyword evidence="2" id="KW-1185">Reference proteome</keyword>
<gene>
    <name evidence="1" type="ORF">ACJIZ3_017453</name>
</gene>
<evidence type="ECO:0000313" key="1">
    <source>
        <dbReference type="EMBL" id="KAL3828651.1"/>
    </source>
</evidence>
<comment type="caution">
    <text evidence="1">The sequence shown here is derived from an EMBL/GenBank/DDBJ whole genome shotgun (WGS) entry which is preliminary data.</text>
</comment>
<organism evidence="1 2">
    <name type="scientific">Penstemon smallii</name>
    <dbReference type="NCBI Taxonomy" id="265156"/>
    <lineage>
        <taxon>Eukaryota</taxon>
        <taxon>Viridiplantae</taxon>
        <taxon>Streptophyta</taxon>
        <taxon>Embryophyta</taxon>
        <taxon>Tracheophyta</taxon>
        <taxon>Spermatophyta</taxon>
        <taxon>Magnoliopsida</taxon>
        <taxon>eudicotyledons</taxon>
        <taxon>Gunneridae</taxon>
        <taxon>Pentapetalae</taxon>
        <taxon>asterids</taxon>
        <taxon>lamiids</taxon>
        <taxon>Lamiales</taxon>
        <taxon>Plantaginaceae</taxon>
        <taxon>Cheloneae</taxon>
        <taxon>Penstemon</taxon>
    </lineage>
</organism>
<evidence type="ECO:0000313" key="2">
    <source>
        <dbReference type="Proteomes" id="UP001634393"/>
    </source>
</evidence>
<protein>
    <submittedName>
        <fullName evidence="1">Uncharacterized protein</fullName>
    </submittedName>
</protein>
<accession>A0ABD3SVK7</accession>
<sequence length="150" mass="16503">MRAKYAAMDSVKKASLLAKKRLQRASRLLPAASSSSASIIPLAPPSLSEAVPFARSAPHVLADVQVPRPLVLDDHARRSARNEKARARYATMNPNKKAEFLAKQRHKRSLLRSSPNLVASMNNVPAPAIQCFGFCYLYIKSPIQTNNIII</sequence>
<reference evidence="1 2" key="1">
    <citation type="submission" date="2024-12" db="EMBL/GenBank/DDBJ databases">
        <title>The unique morphological basis and parallel evolutionary history of personate flowers in Penstemon.</title>
        <authorList>
            <person name="Depatie T.H."/>
            <person name="Wessinger C.A."/>
        </authorList>
    </citation>
    <scope>NUCLEOTIDE SEQUENCE [LARGE SCALE GENOMIC DNA]</scope>
    <source>
        <strain evidence="1">WTNN_2</strain>
        <tissue evidence="1">Leaf</tissue>
    </source>
</reference>
<name>A0ABD3SVK7_9LAMI</name>
<dbReference type="EMBL" id="JBJXBP010000005">
    <property type="protein sequence ID" value="KAL3828651.1"/>
    <property type="molecule type" value="Genomic_DNA"/>
</dbReference>
<dbReference type="AlphaFoldDB" id="A0ABD3SVK7"/>
<proteinExistence type="predicted"/>